<dbReference type="SUPFAM" id="SSF50249">
    <property type="entry name" value="Nucleic acid-binding proteins"/>
    <property type="match status" value="1"/>
</dbReference>
<dbReference type="AlphaFoldDB" id="A0A1H3M217"/>
<proteinExistence type="predicted"/>
<sequence length="146" mass="16149">MAKSLALTYQPGKRAMLKYKVWKTADCVLGGIYHKKGTRSLDFLLLGLYDGEGLLHYVGRARIPTGGEAMGGILEQLAGEGGFTGRRPGSKDRWSGAERDYVPLRPLIVAEVSTELVSADFMRHGARVLRIRQDKNPDDCSIDQIR</sequence>
<evidence type="ECO:0008006" key="3">
    <source>
        <dbReference type="Google" id="ProtNLM"/>
    </source>
</evidence>
<dbReference type="Gene3D" id="2.40.50.140">
    <property type="entry name" value="Nucleic acid-binding proteins"/>
    <property type="match status" value="1"/>
</dbReference>
<dbReference type="EMBL" id="FNPF01000015">
    <property type="protein sequence ID" value="SDY70298.1"/>
    <property type="molecule type" value="Genomic_DNA"/>
</dbReference>
<dbReference type="OrthoDB" id="9770771at2"/>
<protein>
    <recommendedName>
        <fullName evidence="3">DNA ligase (ATP)</fullName>
    </recommendedName>
</protein>
<dbReference type="InterPro" id="IPR012340">
    <property type="entry name" value="NA-bd_OB-fold"/>
</dbReference>
<organism evidence="1 2">
    <name type="scientific">Citreimonas salinaria</name>
    <dbReference type="NCBI Taxonomy" id="321339"/>
    <lineage>
        <taxon>Bacteria</taxon>
        <taxon>Pseudomonadati</taxon>
        <taxon>Pseudomonadota</taxon>
        <taxon>Alphaproteobacteria</taxon>
        <taxon>Rhodobacterales</taxon>
        <taxon>Roseobacteraceae</taxon>
        <taxon>Citreimonas</taxon>
    </lineage>
</organism>
<name>A0A1H3M217_9RHOB</name>
<accession>A0A1H3M217</accession>
<keyword evidence="2" id="KW-1185">Reference proteome</keyword>
<dbReference type="Proteomes" id="UP000199286">
    <property type="component" value="Unassembled WGS sequence"/>
</dbReference>
<gene>
    <name evidence="1" type="ORF">SAMN05444340_11545</name>
</gene>
<dbReference type="STRING" id="321339.SAMN05444340_11545"/>
<reference evidence="1 2" key="1">
    <citation type="submission" date="2016-10" db="EMBL/GenBank/DDBJ databases">
        <authorList>
            <person name="de Groot N.N."/>
        </authorList>
    </citation>
    <scope>NUCLEOTIDE SEQUENCE [LARGE SCALE GENOMIC DNA]</scope>
    <source>
        <strain evidence="1 2">DSM 26880</strain>
    </source>
</reference>
<evidence type="ECO:0000313" key="2">
    <source>
        <dbReference type="Proteomes" id="UP000199286"/>
    </source>
</evidence>
<evidence type="ECO:0000313" key="1">
    <source>
        <dbReference type="EMBL" id="SDY70298.1"/>
    </source>
</evidence>